<dbReference type="InterPro" id="IPR033413">
    <property type="entry name" value="DUF5117"/>
</dbReference>
<dbReference type="PANTHER" id="PTHR38478">
    <property type="entry name" value="PEPTIDASE M1A AND M12B"/>
    <property type="match status" value="1"/>
</dbReference>
<dbReference type="Proteomes" id="UP001285263">
    <property type="component" value="Unassembled WGS sequence"/>
</dbReference>
<sequence length="914" mass="99889">MPELARLPSAVALLLLLGACAAPQNTGKPAAPAAPAAAVAASAPASAASAAVPGAVRPPEPGAPRPFAEVTRGAKVDEGLFPIWRNNEKAWIEIPKDMLDKPFMFSVNVSRSVGERGLYASQMTGGDVAEFHRIGNQIQLVALNTKYRATDDQGGRRAVEQGFSPSLLGSVPMAAAEHPERKSLLIDASFLFSDIPGYSTLLEYVYRLPFGPDRGNSYFESTRADPALSTLTARIHFATPRIPAPPLVMPPVPIPSPPQATPDPRSFFISYVYNFQKLTDEPMAPRLADPRVGLFSDSFFDLGNDQHINPRVHYINRWRLEKKEPEAALSEPVTPITYWLDKNIPAKYRASVEAGILEWNKAFEGIGFKNAIVVKQQPDDADWDDMDAAHASVRWLASSDVGFAAIGPHLSDPRSGEILDADISISEAMLRSGREFAHSEAPQAATTATTAFGELPAGDSKRMPTLSSLLGRNDPVCNYAQEAAGETAFALDVLEARGEIEPGSPEAEAFVQQMLKGVVMHEVGHTLGLMHNFKGSLLLTQAQLENKGYTEANGLSGSVMDYNALNIAAHGESQGSYHDTTLGPYDYWAIEYAYKTLPKETEAADLAKIAKRGETEPGLAYADDIDAGVGGYYDGMDPMVNRFDLGNDPLAFFKRRLQLSRELWTRVQAKPPVPGEDPLRRRRAIVDGFFQLFRTVDVAGKYVGGMYTQRDLPGAGGRPNFKPVENARQREALQAIDAGLFRSDSFRFKPEFLSTLTVDYREFNRGGPLNIAGLLLAVQTAAMDRLMSPLTAMRLLDMPNYVPPAQRKSLVSLSEVYDTMQRSIWSELKTGGDIDRLRRNLQREHLRRLQILLVKSPGVFPPDALSLTRLYATRLEGELRAALARGGYSVETRAHLAESLTGLSEALRATVVKG</sequence>
<evidence type="ECO:0000313" key="6">
    <source>
        <dbReference type="Proteomes" id="UP001285263"/>
    </source>
</evidence>
<dbReference type="SUPFAM" id="SSF55486">
    <property type="entry name" value="Metalloproteases ('zincins'), catalytic domain"/>
    <property type="match status" value="1"/>
</dbReference>
<dbReference type="RefSeq" id="WP_320421112.1">
    <property type="nucleotide sequence ID" value="NZ_JAXCLA010000001.1"/>
</dbReference>
<keyword evidence="6" id="KW-1185">Reference proteome</keyword>
<dbReference type="InterPro" id="IPR034032">
    <property type="entry name" value="Zn_MMP-like_bac"/>
</dbReference>
<feature type="domain" description="DUF5117" evidence="3">
    <location>
        <begin position="122"/>
        <end position="323"/>
    </location>
</feature>
<dbReference type="GO" id="GO:0008237">
    <property type="term" value="F:metallopeptidase activity"/>
    <property type="evidence" value="ECO:0007669"/>
    <property type="project" value="UniProtKB-KW"/>
</dbReference>
<keyword evidence="5" id="KW-0482">Metalloprotease</keyword>
<feature type="domain" description="EcxA zinc-binding" evidence="2">
    <location>
        <begin position="505"/>
        <end position="829"/>
    </location>
</feature>
<reference evidence="5 6" key="1">
    <citation type="submission" date="2023-11" db="EMBL/GenBank/DDBJ databases">
        <title>Paucibacter sp. nov., isolated from fresh soil in Korea.</title>
        <authorList>
            <person name="Le N.T.T."/>
        </authorList>
    </citation>
    <scope>NUCLEOTIDE SEQUENCE [LARGE SCALE GENOMIC DNA]</scope>
    <source>
        <strain evidence="5 6">R3-3</strain>
    </source>
</reference>
<accession>A0ABU5DBW0</accession>
<gene>
    <name evidence="5" type="ORF">SNE35_01965</name>
</gene>
<evidence type="ECO:0000256" key="1">
    <source>
        <dbReference type="SAM" id="SignalP"/>
    </source>
</evidence>
<dbReference type="PANTHER" id="PTHR38478:SF1">
    <property type="entry name" value="ZINC DEPENDENT METALLOPROTEASE DOMAIN LIPOPROTEIN"/>
    <property type="match status" value="1"/>
</dbReference>
<protein>
    <submittedName>
        <fullName evidence="5">Zinc-dependent metalloprotease</fullName>
    </submittedName>
</protein>
<dbReference type="CDD" id="cd04276">
    <property type="entry name" value="ZnMc_MMP_like_2"/>
    <property type="match status" value="1"/>
</dbReference>
<keyword evidence="1" id="KW-0732">Signal</keyword>
<feature type="signal peptide" evidence="1">
    <location>
        <begin position="1"/>
        <end position="21"/>
    </location>
</feature>
<comment type="caution">
    <text evidence="5">The sequence shown here is derived from an EMBL/GenBank/DDBJ whole genome shotgun (WGS) entry which is preliminary data.</text>
</comment>
<dbReference type="Gene3D" id="3.40.390.10">
    <property type="entry name" value="Collagenase (Catalytic Domain)"/>
    <property type="match status" value="1"/>
</dbReference>
<feature type="chain" id="PRO_5045451277" evidence="1">
    <location>
        <begin position="22"/>
        <end position="914"/>
    </location>
</feature>
<evidence type="ECO:0000259" key="4">
    <source>
        <dbReference type="Pfam" id="PF17162"/>
    </source>
</evidence>
<dbReference type="Pfam" id="PF17148">
    <property type="entry name" value="DUF5117"/>
    <property type="match status" value="1"/>
</dbReference>
<evidence type="ECO:0000259" key="2">
    <source>
        <dbReference type="Pfam" id="PF16313"/>
    </source>
</evidence>
<keyword evidence="5" id="KW-0378">Hydrolase</keyword>
<feature type="domain" description="DUF5118" evidence="4">
    <location>
        <begin position="64"/>
        <end position="110"/>
    </location>
</feature>
<dbReference type="Pfam" id="PF16313">
    <property type="entry name" value="DUF4953"/>
    <property type="match status" value="1"/>
</dbReference>
<evidence type="ECO:0000313" key="5">
    <source>
        <dbReference type="EMBL" id="MDY0743250.1"/>
    </source>
</evidence>
<dbReference type="EMBL" id="JAXCLA010000001">
    <property type="protein sequence ID" value="MDY0743250.1"/>
    <property type="molecule type" value="Genomic_DNA"/>
</dbReference>
<dbReference type="Pfam" id="PF17162">
    <property type="entry name" value="DUF5118"/>
    <property type="match status" value="1"/>
</dbReference>
<keyword evidence="5" id="KW-0645">Protease</keyword>
<name>A0ABU5DBW0_9BURK</name>
<dbReference type="InterPro" id="IPR032534">
    <property type="entry name" value="EcxA_zinc-bd"/>
</dbReference>
<dbReference type="InterPro" id="IPR033428">
    <property type="entry name" value="DUF5118"/>
</dbReference>
<evidence type="ECO:0000259" key="3">
    <source>
        <dbReference type="Pfam" id="PF17148"/>
    </source>
</evidence>
<dbReference type="PROSITE" id="PS51257">
    <property type="entry name" value="PROKAR_LIPOPROTEIN"/>
    <property type="match status" value="1"/>
</dbReference>
<organism evidence="5 6">
    <name type="scientific">Roseateles agri</name>
    <dbReference type="NCBI Taxonomy" id="3098619"/>
    <lineage>
        <taxon>Bacteria</taxon>
        <taxon>Pseudomonadati</taxon>
        <taxon>Pseudomonadota</taxon>
        <taxon>Betaproteobacteria</taxon>
        <taxon>Burkholderiales</taxon>
        <taxon>Sphaerotilaceae</taxon>
        <taxon>Roseateles</taxon>
    </lineage>
</organism>
<proteinExistence type="predicted"/>
<dbReference type="InterPro" id="IPR024079">
    <property type="entry name" value="MetalloPept_cat_dom_sf"/>
</dbReference>